<dbReference type="PANTHER" id="PTHR34135:SF2">
    <property type="entry name" value="LYSOZYME"/>
    <property type="match status" value="1"/>
</dbReference>
<dbReference type="Gene3D" id="3.10.350.10">
    <property type="entry name" value="LysM domain"/>
    <property type="match status" value="2"/>
</dbReference>
<dbReference type="Gene3D" id="3.20.20.80">
    <property type="entry name" value="Glycosidases"/>
    <property type="match status" value="1"/>
</dbReference>
<proteinExistence type="inferred from homology"/>
<dbReference type="PANTHER" id="PTHR34135">
    <property type="entry name" value="LYSOZYME"/>
    <property type="match status" value="1"/>
</dbReference>
<protein>
    <recommendedName>
        <fullName evidence="3">lysozyme</fullName>
        <ecNumber evidence="3">3.2.1.17</ecNumber>
    </recommendedName>
</protein>
<dbReference type="InterPro" id="IPR002053">
    <property type="entry name" value="Glyco_hydro_25"/>
</dbReference>
<dbReference type="PROSITE" id="PS51782">
    <property type="entry name" value="LYSM"/>
    <property type="match status" value="1"/>
</dbReference>
<feature type="domain" description="LysM" evidence="4">
    <location>
        <begin position="253"/>
        <end position="297"/>
    </location>
</feature>
<dbReference type="EC" id="3.2.1.17" evidence="3"/>
<name>A0A8S5REK6_9VIRU</name>
<evidence type="ECO:0000256" key="1">
    <source>
        <dbReference type="ARBA" id="ARBA00000632"/>
    </source>
</evidence>
<reference evidence="5" key="1">
    <citation type="journal article" date="2021" name="Proc. Natl. Acad. Sci. U.S.A.">
        <title>A Catalog of Tens of Thousands of Viruses from Human Metagenomes Reveals Hidden Associations with Chronic Diseases.</title>
        <authorList>
            <person name="Tisza M.J."/>
            <person name="Buck C.B."/>
        </authorList>
    </citation>
    <scope>NUCLEOTIDE SEQUENCE</scope>
    <source>
        <strain evidence="5">CtL1g6</strain>
    </source>
</reference>
<dbReference type="GO" id="GO:0009253">
    <property type="term" value="P:peptidoglycan catabolic process"/>
    <property type="evidence" value="ECO:0007669"/>
    <property type="project" value="InterPro"/>
</dbReference>
<dbReference type="GO" id="GO:0016998">
    <property type="term" value="P:cell wall macromolecule catabolic process"/>
    <property type="evidence" value="ECO:0007669"/>
    <property type="project" value="InterPro"/>
</dbReference>
<dbReference type="Pfam" id="PF01183">
    <property type="entry name" value="Glyco_hydro_25"/>
    <property type="match status" value="1"/>
</dbReference>
<dbReference type="InterPro" id="IPR018392">
    <property type="entry name" value="LysM"/>
</dbReference>
<evidence type="ECO:0000259" key="4">
    <source>
        <dbReference type="PROSITE" id="PS51782"/>
    </source>
</evidence>
<dbReference type="Pfam" id="PF01476">
    <property type="entry name" value="LysM"/>
    <property type="match status" value="2"/>
</dbReference>
<comment type="catalytic activity">
    <reaction evidence="1">
        <text>Hydrolysis of (1-&gt;4)-beta-linkages between N-acetylmuramic acid and N-acetyl-D-glucosamine residues in a peptidoglycan and between N-acetyl-D-glucosamine residues in chitodextrins.</text>
        <dbReference type="EC" id="3.2.1.17"/>
    </reaction>
</comment>
<dbReference type="SUPFAM" id="SSF51445">
    <property type="entry name" value="(Trans)glycosidases"/>
    <property type="match status" value="1"/>
</dbReference>
<dbReference type="EMBL" id="BK059099">
    <property type="protein sequence ID" value="DAE29791.1"/>
    <property type="molecule type" value="Genomic_DNA"/>
</dbReference>
<dbReference type="GO" id="GO:0016052">
    <property type="term" value="P:carbohydrate catabolic process"/>
    <property type="evidence" value="ECO:0007669"/>
    <property type="project" value="TreeGrafter"/>
</dbReference>
<organism evidence="5">
    <name type="scientific">virus sp. ctL1g6</name>
    <dbReference type="NCBI Taxonomy" id="2827988"/>
    <lineage>
        <taxon>Viruses</taxon>
    </lineage>
</organism>
<evidence type="ECO:0000256" key="2">
    <source>
        <dbReference type="ARBA" id="ARBA00010646"/>
    </source>
</evidence>
<dbReference type="CDD" id="cd00118">
    <property type="entry name" value="LysM"/>
    <property type="match status" value="1"/>
</dbReference>
<dbReference type="InterPro" id="IPR017853">
    <property type="entry name" value="GH"/>
</dbReference>
<accession>A0A8S5REK6</accession>
<evidence type="ECO:0000256" key="3">
    <source>
        <dbReference type="ARBA" id="ARBA00012732"/>
    </source>
</evidence>
<evidence type="ECO:0000313" key="5">
    <source>
        <dbReference type="EMBL" id="DAE29791.1"/>
    </source>
</evidence>
<comment type="similarity">
    <text evidence="2">Belongs to the glycosyl hydrolase 25 family.</text>
</comment>
<dbReference type="GO" id="GO:0003796">
    <property type="term" value="F:lysozyme activity"/>
    <property type="evidence" value="ECO:0007669"/>
    <property type="project" value="UniProtKB-EC"/>
</dbReference>
<dbReference type="InterPro" id="IPR036779">
    <property type="entry name" value="LysM_dom_sf"/>
</dbReference>
<dbReference type="PROSITE" id="PS51904">
    <property type="entry name" value="GLYCOSYL_HYDROL_F25_2"/>
    <property type="match status" value="1"/>
</dbReference>
<sequence>MLSRIFSRVAAVACVLCMVFVPCANADMNGVDWSSHQSATAPCNVAADFGIVKVNQGTYVNPYWKTQASCIVAKGEGIGLYDYASGMNPESEADIFVSLASDYISKAVLVLDWEQYQNAAFGNSDWIRRWVNRVHDRTHVWPMVYTSRAWVYQIPEDVRANCGLWVAQYANNYATGYQAQPWNVGASGEAMIQYTSHGWLDGYSGYLDLNLFLGERWQWERYANPNNGAVRKPTVSYVQATNTAHSSCAGGASCVVVQSGDTLGAIAERTGLKPYTAWYGYRSGNPNLIWPGERVCYGGAVASVSEQSSYRYYRVQPNDTLSTVFGSDWQRVAMLNGLSNPNLIYPNQILKY</sequence>